<keyword evidence="7" id="KW-1185">Reference proteome</keyword>
<feature type="binding site" evidence="4">
    <location>
        <begin position="916"/>
        <end position="923"/>
    </location>
    <ligand>
        <name>ATP</name>
        <dbReference type="ChEBI" id="CHEBI:30616"/>
    </ligand>
</feature>
<evidence type="ECO:0000313" key="7">
    <source>
        <dbReference type="Proteomes" id="UP000233766"/>
    </source>
</evidence>
<keyword evidence="2 4" id="KW-0547">Nucleotide-binding</keyword>
<dbReference type="GO" id="GO:0005524">
    <property type="term" value="F:ATP binding"/>
    <property type="evidence" value="ECO:0007669"/>
    <property type="project" value="UniProtKB-UniRule"/>
</dbReference>
<evidence type="ECO:0000256" key="2">
    <source>
        <dbReference type="ARBA" id="ARBA00022741"/>
    </source>
</evidence>
<evidence type="ECO:0000256" key="1">
    <source>
        <dbReference type="ARBA" id="ARBA00022737"/>
    </source>
</evidence>
<comment type="caution">
    <text evidence="6">The sequence shown here is derived from an EMBL/GenBank/DDBJ whole genome shotgun (WGS) entry which is preliminary data.</text>
</comment>
<name>A0A2N3V5B0_9NOCA</name>
<protein>
    <submittedName>
        <fullName evidence="6">S-DNA-T family DNA segregation ATPase FtsK/SpoIIIE</fullName>
    </submittedName>
</protein>
<accession>A0A2N3V5B0</accession>
<dbReference type="InterPro" id="IPR027417">
    <property type="entry name" value="P-loop_NTPase"/>
</dbReference>
<dbReference type="InterPro" id="IPR025662">
    <property type="entry name" value="Sigma_54_int_dom_ATP-bd_1"/>
</dbReference>
<dbReference type="PROSITE" id="PS00675">
    <property type="entry name" value="SIGMA54_INTERACT_1"/>
    <property type="match status" value="1"/>
</dbReference>
<evidence type="ECO:0000256" key="3">
    <source>
        <dbReference type="ARBA" id="ARBA00022840"/>
    </source>
</evidence>
<sequence>MAMRDLLLDPRLCGWQPDQVTVIPDPSSVVNLAEHLSDLTEACTGVLLLYYVGHGVLTPRGELCLTVTTTRPDRPKITGIVWELLAEVLQGSPARTRIAILDCCFAGQAIEALAGEDSSGLADLTHVQGVYTLTATTRNRPAHVPPLGLQDAACTSFTSELRALVRSGIPGGPELLTLSDIYPVLRSQLRAKGLPSPNQRGTDTAGLFPFAVNLATDIADHLDRIEVQSSWSQLMGLSDIGTFNPEHAWRPRYGRDRLRVPFGLGSDGLPTYLDIKEAAENGMGPHGLCIGATGSGKSEFLRTLVLSLLATHSPDQLNLVLIDFKGGATFIGLDGVPHIAAVITNLEDEADLVYRMKDALAGEMNRRQEVLRQTGNFANVSEYEMARAAGAELDPLPALFVVLDEFSELLTQRPDLEDLFTRIGRIGRALHIHLLLASQRVEEGWSNGLVSNLAYRICLKTFSANESREVLGVADAYELPNRPGSGYLKSGSGEIVRFQSSYVSGAPIPDGSQTERSVSGYRQPYVGRERSTLDVLTSRIQGHGRIAHEIWLPPLDEAPTLDQLIPHSILTDEYSAIATLRAPMGIVDRPYDQRRDPFVVDLSGSSGHVALVGGPQSGKSTALRSLVMAMSLTHTAEQVQFYCLDFGGGTMVGLQDLPHVGSVASRLDKDRVQRTVAEMTALVRSREERFRRLGIDSMAEFRRLRAIDPSASLAAAGAHADPFGDAFLVIDGYGSIGQDFELLEPAILDLAVRGLSYGVHVVVTLTRWAELPPALKNQIGTRIELRLGEPLDSVLGTEFASLVPMGRPGRGITTDCLHMLTALPRIDGDSDPSTLGIGVGMAVSAVCSGKSGRSAPPVRVLPDWLPREKVLSLADGWPGQVDLSQRNLRIPIGINEAELAPVYIDFAESPHVLIIGDSGSGKTKLLHSIIQGIVASNKPDQARFIVGDYRRSLLGLIPEGYLAGYGSSAPQLTANMNDLAEYVRERNPGSDVTAQQLRDRSWWSGPELYVIIDDYDLVSASMANPLLALVELLPRARDLGFHLITARRSGGAGRATKDDAILARMRDVGAAGLILSCRQEEGVIMGDTEPFPMPPGRCTYVTRSTAGRIQLAVPDTSVTRPDSDAVAP</sequence>
<evidence type="ECO:0000256" key="4">
    <source>
        <dbReference type="PROSITE-ProRule" id="PRU00289"/>
    </source>
</evidence>
<dbReference type="Pfam" id="PF01580">
    <property type="entry name" value="FtsK_SpoIIIE"/>
    <property type="match status" value="3"/>
</dbReference>
<dbReference type="GO" id="GO:0003677">
    <property type="term" value="F:DNA binding"/>
    <property type="evidence" value="ECO:0007669"/>
    <property type="project" value="InterPro"/>
</dbReference>
<keyword evidence="3 4" id="KW-0067">ATP-binding</keyword>
<dbReference type="EMBL" id="PJMW01000003">
    <property type="protein sequence ID" value="PKV76813.1"/>
    <property type="molecule type" value="Genomic_DNA"/>
</dbReference>
<dbReference type="AlphaFoldDB" id="A0A2N3V5B0"/>
<feature type="binding site" evidence="4">
    <location>
        <begin position="613"/>
        <end position="620"/>
    </location>
    <ligand>
        <name>ATP</name>
        <dbReference type="ChEBI" id="CHEBI:30616"/>
    </ligand>
</feature>
<dbReference type="Gene3D" id="3.40.50.300">
    <property type="entry name" value="P-loop containing nucleotide triphosphate hydrolases"/>
    <property type="match status" value="3"/>
</dbReference>
<keyword evidence="1" id="KW-0677">Repeat</keyword>
<feature type="binding site" evidence="4">
    <location>
        <begin position="291"/>
        <end position="298"/>
    </location>
    <ligand>
        <name>ATP</name>
        <dbReference type="ChEBI" id="CHEBI:30616"/>
    </ligand>
</feature>
<feature type="domain" description="FtsK" evidence="5">
    <location>
        <begin position="899"/>
        <end position="1084"/>
    </location>
</feature>
<feature type="domain" description="FtsK" evidence="5">
    <location>
        <begin position="595"/>
        <end position="794"/>
    </location>
</feature>
<gene>
    <name evidence="6" type="ORF">ATK86_7217</name>
</gene>
<dbReference type="NCBIfam" id="NF047832">
    <property type="entry name" value="caspase_w_EACC1"/>
    <property type="match status" value="1"/>
</dbReference>
<organism evidence="6 7">
    <name type="scientific">Nocardia fluminea</name>
    <dbReference type="NCBI Taxonomy" id="134984"/>
    <lineage>
        <taxon>Bacteria</taxon>
        <taxon>Bacillati</taxon>
        <taxon>Actinomycetota</taxon>
        <taxon>Actinomycetes</taxon>
        <taxon>Mycobacteriales</taxon>
        <taxon>Nocardiaceae</taxon>
        <taxon>Nocardia</taxon>
    </lineage>
</organism>
<dbReference type="SUPFAM" id="SSF52540">
    <property type="entry name" value="P-loop containing nucleoside triphosphate hydrolases"/>
    <property type="match status" value="3"/>
</dbReference>
<dbReference type="InterPro" id="IPR002543">
    <property type="entry name" value="FtsK_dom"/>
</dbReference>
<evidence type="ECO:0000313" key="6">
    <source>
        <dbReference type="EMBL" id="PKV76813.1"/>
    </source>
</evidence>
<dbReference type="InterPro" id="IPR023837">
    <property type="entry name" value="EccCb-like_Actinobacteria"/>
</dbReference>
<reference evidence="6 7" key="1">
    <citation type="submission" date="2017-12" db="EMBL/GenBank/DDBJ databases">
        <title>Sequencing the genomes of 1000 Actinobacteria strains.</title>
        <authorList>
            <person name="Klenk H.-P."/>
        </authorList>
    </citation>
    <scope>NUCLEOTIDE SEQUENCE [LARGE SCALE GENOMIC DNA]</scope>
    <source>
        <strain evidence="6 7">DSM 44489</strain>
    </source>
</reference>
<dbReference type="InterPro" id="IPR050206">
    <property type="entry name" value="FtsK/SpoIIIE/SftA"/>
</dbReference>
<dbReference type="PANTHER" id="PTHR22683:SF1">
    <property type="entry name" value="TYPE VII SECRETION SYSTEM PROTEIN ESSC"/>
    <property type="match status" value="1"/>
</dbReference>
<dbReference type="PANTHER" id="PTHR22683">
    <property type="entry name" value="SPORULATION PROTEIN RELATED"/>
    <property type="match status" value="1"/>
</dbReference>
<dbReference type="Proteomes" id="UP000233766">
    <property type="component" value="Unassembled WGS sequence"/>
</dbReference>
<dbReference type="InterPro" id="IPR003593">
    <property type="entry name" value="AAA+_ATPase"/>
</dbReference>
<dbReference type="SMART" id="SM00382">
    <property type="entry name" value="AAA"/>
    <property type="match status" value="3"/>
</dbReference>
<proteinExistence type="predicted"/>
<dbReference type="NCBIfam" id="TIGR03925">
    <property type="entry name" value="T7SS_EccC_b"/>
    <property type="match status" value="1"/>
</dbReference>
<evidence type="ECO:0000259" key="5">
    <source>
        <dbReference type="PROSITE" id="PS50901"/>
    </source>
</evidence>
<dbReference type="PROSITE" id="PS50901">
    <property type="entry name" value="FTSK"/>
    <property type="match status" value="3"/>
</dbReference>
<feature type="domain" description="FtsK" evidence="5">
    <location>
        <begin position="268"/>
        <end position="468"/>
    </location>
</feature>